<dbReference type="Gene3D" id="3.40.50.2020">
    <property type="match status" value="1"/>
</dbReference>
<keyword evidence="2" id="KW-1185">Reference proteome</keyword>
<dbReference type="EMBL" id="CP045529">
    <property type="protein sequence ID" value="QFU99520.1"/>
    <property type="molecule type" value="Genomic_DNA"/>
</dbReference>
<dbReference type="KEGG" id="lxl:KDY119_03051"/>
<dbReference type="InterPro" id="IPR029057">
    <property type="entry name" value="PRTase-like"/>
</dbReference>
<dbReference type="Pfam" id="PF15610">
    <property type="entry name" value="PRTase_3"/>
    <property type="match status" value="1"/>
</dbReference>
<sequence>MTRHALARLDGSADDGFALVPTSFARRAGTAPGTAGDYSRFKHGDGAVAARYGEALALAYLASGRAHGPLLVTSSGYDVAPPAAAALLPAFAATLAAHGHDARCVVVRRHTPSDGDYATWGAAQRRARLRPAHLEAPGDVRGAHVVALDDVRVTGAHEHAVHAALRTAGARHVDHLYVVQVPRSRTASVEAELNAASVRDAEDVLVLAAEPEYVPNARVARLLLALAPPVLDDVLCRAPRGLVTWLGDVALRDRFATLPRYVAGAERVRAAGERAYRLAAR</sequence>
<proteinExistence type="predicted"/>
<evidence type="ECO:0000313" key="1">
    <source>
        <dbReference type="EMBL" id="QFU99520.1"/>
    </source>
</evidence>
<name>A0A5P9QEN8_9MICO</name>
<evidence type="ECO:0000313" key="2">
    <source>
        <dbReference type="Proteomes" id="UP000326702"/>
    </source>
</evidence>
<evidence type="ECO:0008006" key="3">
    <source>
        <dbReference type="Google" id="ProtNLM"/>
    </source>
</evidence>
<gene>
    <name evidence="1" type="ORF">KDY119_03051</name>
</gene>
<dbReference type="AlphaFoldDB" id="A0A5P9QEN8"/>
<dbReference type="SUPFAM" id="SSF53271">
    <property type="entry name" value="PRTase-like"/>
    <property type="match status" value="1"/>
</dbReference>
<dbReference type="Proteomes" id="UP000326702">
    <property type="component" value="Chromosome"/>
</dbReference>
<organism evidence="1 2">
    <name type="scientific">Luteimicrobium xylanilyticum</name>
    <dbReference type="NCBI Taxonomy" id="1133546"/>
    <lineage>
        <taxon>Bacteria</taxon>
        <taxon>Bacillati</taxon>
        <taxon>Actinomycetota</taxon>
        <taxon>Actinomycetes</taxon>
        <taxon>Micrococcales</taxon>
        <taxon>Luteimicrobium</taxon>
    </lineage>
</organism>
<accession>A0A5P9QEN8</accession>
<dbReference type="RefSeq" id="WP_194174249.1">
    <property type="nucleotide sequence ID" value="NZ_CP045529.1"/>
</dbReference>
<protein>
    <recommendedName>
        <fullName evidence="3">Phosphoribosyltransferase domain-containing protein</fullName>
    </recommendedName>
</protein>
<reference evidence="1 2" key="1">
    <citation type="submission" date="2019-10" db="EMBL/GenBank/DDBJ databases">
        <title>Genome sequence of Luteimicrobium xylanilyticum HY-24.</title>
        <authorList>
            <person name="Kim D.Y."/>
            <person name="Park H.-Y."/>
        </authorList>
    </citation>
    <scope>NUCLEOTIDE SEQUENCE [LARGE SCALE GENOMIC DNA]</scope>
    <source>
        <strain evidence="1 2">HY-24</strain>
    </source>
</reference>
<dbReference type="InterPro" id="IPR028944">
    <property type="entry name" value="PRTase_ComF-like"/>
</dbReference>